<dbReference type="RefSeq" id="WP_183895799.1">
    <property type="nucleotide sequence ID" value="NZ_JACIDV010000005.1"/>
</dbReference>
<evidence type="ECO:0000313" key="1">
    <source>
        <dbReference type="EMBL" id="MBB3945983.1"/>
    </source>
</evidence>
<proteinExistence type="predicted"/>
<organism evidence="1 2">
    <name type="scientific">Rhizobium skierniewicense</name>
    <dbReference type="NCBI Taxonomy" id="984260"/>
    <lineage>
        <taxon>Bacteria</taxon>
        <taxon>Pseudomonadati</taxon>
        <taxon>Pseudomonadota</taxon>
        <taxon>Alphaproteobacteria</taxon>
        <taxon>Hyphomicrobiales</taxon>
        <taxon>Rhizobiaceae</taxon>
        <taxon>Rhizobium/Agrobacterium group</taxon>
        <taxon>Rhizobium</taxon>
    </lineage>
</organism>
<accession>A0A7W6C596</accession>
<protein>
    <submittedName>
        <fullName evidence="1">Uncharacterized protein</fullName>
    </submittedName>
</protein>
<keyword evidence="2" id="KW-1185">Reference proteome</keyword>
<dbReference type="EMBL" id="JACIDV010000005">
    <property type="protein sequence ID" value="MBB3945983.1"/>
    <property type="molecule type" value="Genomic_DNA"/>
</dbReference>
<reference evidence="1 2" key="1">
    <citation type="submission" date="2020-08" db="EMBL/GenBank/DDBJ databases">
        <title>Genomic Encyclopedia of Type Strains, Phase IV (KMG-IV): sequencing the most valuable type-strain genomes for metagenomic binning, comparative biology and taxonomic classification.</title>
        <authorList>
            <person name="Goeker M."/>
        </authorList>
    </citation>
    <scope>NUCLEOTIDE SEQUENCE [LARGE SCALE GENOMIC DNA]</scope>
    <source>
        <strain evidence="1 2">DSM 26438</strain>
    </source>
</reference>
<evidence type="ECO:0000313" key="2">
    <source>
        <dbReference type="Proteomes" id="UP000565286"/>
    </source>
</evidence>
<dbReference type="AlphaFoldDB" id="A0A7W6C596"/>
<name>A0A7W6C596_9HYPH</name>
<dbReference type="Proteomes" id="UP000565286">
    <property type="component" value="Unassembled WGS sequence"/>
</dbReference>
<sequence>MKRRQRPANQPEQYLYRFNQTPPDAAMCLEAVYVAFSHYRPVWNWCRQCFTSQNEERTRAAGPLHRAKLEDFDQIYYEHPNCSGGRDTFLHFLPRALELAFLKSETDYFLIHYTLRVGLWRFDKTEQDALRTLFCRVAINWFIHNDTAPLLLPLAMKENRHEGYVSDCIIQALLTLRVDPFDLVCWLARLKNSKACIALLDLSITAYPIENPSYYVLDDKADEVVQRRAVDALIRLTRDASGRVASDKRLLRLWLWAESANPPLAREIEEVQSSLSDQRQRLTRSERIQARIELCAAVRKPEEMHKNAINRIKIKDR</sequence>
<comment type="caution">
    <text evidence="1">The sequence shown here is derived from an EMBL/GenBank/DDBJ whole genome shotgun (WGS) entry which is preliminary data.</text>
</comment>
<gene>
    <name evidence="1" type="ORF">GGQ73_001929</name>
</gene>